<gene>
    <name evidence="3" type="ORF">B7O98_00435</name>
</gene>
<name>A0A2R7YAM2_9CREN</name>
<dbReference type="EMBL" id="NBVN01000001">
    <property type="protein sequence ID" value="PUA33922.1"/>
    <property type="molecule type" value="Genomic_DNA"/>
</dbReference>
<evidence type="ECO:0000259" key="2">
    <source>
        <dbReference type="Pfam" id="PF01022"/>
    </source>
</evidence>
<dbReference type="CDD" id="cd00090">
    <property type="entry name" value="HTH_ARSR"/>
    <property type="match status" value="1"/>
</dbReference>
<protein>
    <recommendedName>
        <fullName evidence="2">HTH arsR-type domain-containing protein</fullName>
    </recommendedName>
</protein>
<dbReference type="Gene3D" id="1.10.10.10">
    <property type="entry name" value="Winged helix-like DNA-binding domain superfamily/Winged helix DNA-binding domain"/>
    <property type="match status" value="1"/>
</dbReference>
<reference evidence="3 4" key="1">
    <citation type="journal article" date="2018" name="Syst. Appl. Microbiol.">
        <title>A new symbiotic nanoarchaeote (Candidatus Nanoclepta minutus) and its host (Zestosphaera tikiterensis gen. nov., sp. nov.) from a New Zealand hot spring.</title>
        <authorList>
            <person name="St John E."/>
            <person name="Liu Y."/>
            <person name="Podar M."/>
            <person name="Stott M.B."/>
            <person name="Meneghin J."/>
            <person name="Chen Z."/>
            <person name="Lagutin K."/>
            <person name="Mitchell K."/>
            <person name="Reysenbach A.L."/>
        </authorList>
    </citation>
    <scope>NUCLEOTIDE SEQUENCE [LARGE SCALE GENOMIC DNA]</scope>
    <source>
        <strain evidence="3">NZ3</strain>
    </source>
</reference>
<dbReference type="SUPFAM" id="SSF46785">
    <property type="entry name" value="Winged helix' DNA-binding domain"/>
    <property type="match status" value="1"/>
</dbReference>
<dbReference type="InterPro" id="IPR001845">
    <property type="entry name" value="HTH_ArsR_DNA-bd_dom"/>
</dbReference>
<dbReference type="InterPro" id="IPR011991">
    <property type="entry name" value="ArsR-like_HTH"/>
</dbReference>
<accession>A0A2R7YAM2</accession>
<sequence>MYNDRGPRTFPESEPLTRSPESEKLDIIINSIRNKINIQILLLLSIKPSYTREIADVLKLNESSISRRLKLLEQLGIVRSCWKRVGEKNVKLHELNIKEFSIRFDGGALEVSFSDEEKHREFIRLRNTVIPECEELVGREEELYTIHSSNVPIIHLWGLPGIGKSSLAAWYIKRYRKREPVYWYVPIVSDTAETLKLNLTLLISTITGLDVRTVMNSDIRTLANLLNEHSTVLVFDDFHDVNKQVKEYILSLVERIEYPARVFIISKLKERELPYWKGKVLDIEVKPLPPNEAIELTKKLSKDLSTNLSQHDILQIAKLSGGIPLLIHGIINLYKSAGLPLTECINRVVASYYESKIGEVIDENDKLILELLIAGGGVLPIEILCNILSLRQTACLKRLNMLERLGLIEILGEDVKVREGVEGLPKVANKPRLKHLVELVALALNQHPDIRQRMRGLLLMADNCLIKDAIPIIEKRLLHGSSWMTCCFGLYHSVLEKLQQCEGLTTQQKSLLAIERTLVEITTKEIDLRKGVDIIKRHLVGLRSNRFLYTRVAALLAGMLMKIGNLDEGRRILEESKSLFQKLPSELKKEIEPTILASDTILAFYENDMERALDNSMREAQLELEKDDFGNYAVALVHIGVMQAYLGKISELKKTLEEIEEVSDLLPGDLRDTIKVQASPLSIFTSLLEGDLKAARTKLEEAKRNKFSDAVKGDLFWEEAVLDYLMGNIESAREKAKQAIEGNYKGISNEELALMKAILGNKLHKNEVEKLPQGMRLLYQIIESYGTADRG</sequence>
<dbReference type="SUPFAM" id="SSF52540">
    <property type="entry name" value="P-loop containing nucleoside triphosphate hydrolases"/>
    <property type="match status" value="1"/>
</dbReference>
<organism evidence="3 4">
    <name type="scientific">Zestosphaera tikiterensis</name>
    <dbReference type="NCBI Taxonomy" id="1973259"/>
    <lineage>
        <taxon>Archaea</taxon>
        <taxon>Thermoproteota</taxon>
        <taxon>Thermoprotei</taxon>
        <taxon>Desulfurococcales</taxon>
        <taxon>Desulfurococcaceae</taxon>
        <taxon>Zestosphaera</taxon>
    </lineage>
</organism>
<dbReference type="GO" id="GO:0003700">
    <property type="term" value="F:DNA-binding transcription factor activity"/>
    <property type="evidence" value="ECO:0007669"/>
    <property type="project" value="InterPro"/>
</dbReference>
<feature type="coiled-coil region" evidence="1">
    <location>
        <begin position="642"/>
        <end position="705"/>
    </location>
</feature>
<dbReference type="InterPro" id="IPR036390">
    <property type="entry name" value="WH_DNA-bd_sf"/>
</dbReference>
<keyword evidence="1" id="KW-0175">Coiled coil</keyword>
<evidence type="ECO:0000256" key="1">
    <source>
        <dbReference type="SAM" id="Coils"/>
    </source>
</evidence>
<feature type="domain" description="HTH arsR-type" evidence="2">
    <location>
        <begin position="38"/>
        <end position="80"/>
    </location>
</feature>
<evidence type="ECO:0000313" key="4">
    <source>
        <dbReference type="Proteomes" id="UP000244093"/>
    </source>
</evidence>
<dbReference type="Gene3D" id="3.40.50.300">
    <property type="entry name" value="P-loop containing nucleotide triphosphate hydrolases"/>
    <property type="match status" value="1"/>
</dbReference>
<dbReference type="Proteomes" id="UP000244093">
    <property type="component" value="Unassembled WGS sequence"/>
</dbReference>
<dbReference type="InterPro" id="IPR036388">
    <property type="entry name" value="WH-like_DNA-bd_sf"/>
</dbReference>
<dbReference type="AlphaFoldDB" id="A0A2R7YAM2"/>
<comment type="caution">
    <text evidence="3">The sequence shown here is derived from an EMBL/GenBank/DDBJ whole genome shotgun (WGS) entry which is preliminary data.</text>
</comment>
<proteinExistence type="predicted"/>
<dbReference type="Pfam" id="PF01022">
    <property type="entry name" value="HTH_5"/>
    <property type="match status" value="1"/>
</dbReference>
<evidence type="ECO:0000313" key="3">
    <source>
        <dbReference type="EMBL" id="PUA33922.1"/>
    </source>
</evidence>
<dbReference type="InterPro" id="IPR027417">
    <property type="entry name" value="P-loop_NTPase"/>
</dbReference>